<gene>
    <name evidence="11" type="ORF">ENT77_00760</name>
</gene>
<organism evidence="11">
    <name type="scientific">Fervidobacterium thailandense</name>
    <dbReference type="NCBI Taxonomy" id="1008305"/>
    <lineage>
        <taxon>Bacteria</taxon>
        <taxon>Thermotogati</taxon>
        <taxon>Thermotogota</taxon>
        <taxon>Thermotogae</taxon>
        <taxon>Thermotogales</taxon>
        <taxon>Fervidobacteriaceae</taxon>
        <taxon>Fervidobacterium</taxon>
    </lineage>
</organism>
<evidence type="ECO:0000256" key="5">
    <source>
        <dbReference type="ARBA" id="ARBA00022801"/>
    </source>
</evidence>
<dbReference type="InterPro" id="IPR023170">
    <property type="entry name" value="HhH_base_excis_C"/>
</dbReference>
<keyword evidence="6" id="KW-0408">Iron</keyword>
<dbReference type="SUPFAM" id="SSF48150">
    <property type="entry name" value="DNA-glycosylase"/>
    <property type="match status" value="1"/>
</dbReference>
<name>A0A7C4GI54_9BACT</name>
<evidence type="ECO:0000256" key="9">
    <source>
        <dbReference type="ARBA" id="ARBA00023295"/>
    </source>
</evidence>
<keyword evidence="3" id="KW-0479">Metal-binding</keyword>
<dbReference type="InterPro" id="IPR000445">
    <property type="entry name" value="HhH_motif"/>
</dbReference>
<dbReference type="GO" id="GO:0006284">
    <property type="term" value="P:base-excision repair"/>
    <property type="evidence" value="ECO:0007669"/>
    <property type="project" value="InterPro"/>
</dbReference>
<dbReference type="AlphaFoldDB" id="A0A7C4GI54"/>
<dbReference type="GO" id="GO:0051539">
    <property type="term" value="F:4 iron, 4 sulfur cluster binding"/>
    <property type="evidence" value="ECO:0007669"/>
    <property type="project" value="UniProtKB-KW"/>
</dbReference>
<evidence type="ECO:0000256" key="8">
    <source>
        <dbReference type="ARBA" id="ARBA00023204"/>
    </source>
</evidence>
<dbReference type="Pfam" id="PF00633">
    <property type="entry name" value="HHH"/>
    <property type="match status" value="1"/>
</dbReference>
<dbReference type="GO" id="GO:0003677">
    <property type="term" value="F:DNA binding"/>
    <property type="evidence" value="ECO:0007669"/>
    <property type="project" value="InterPro"/>
</dbReference>
<comment type="similarity">
    <text evidence="1">Belongs to the Nth/MutY family.</text>
</comment>
<evidence type="ECO:0000256" key="1">
    <source>
        <dbReference type="ARBA" id="ARBA00008343"/>
    </source>
</evidence>
<keyword evidence="5" id="KW-0378">Hydrolase</keyword>
<dbReference type="EMBL" id="DSZY01000005">
    <property type="protein sequence ID" value="HGU39724.1"/>
    <property type="molecule type" value="Genomic_DNA"/>
</dbReference>
<proteinExistence type="inferred from homology"/>
<evidence type="ECO:0000256" key="7">
    <source>
        <dbReference type="ARBA" id="ARBA00023014"/>
    </source>
</evidence>
<dbReference type="Gene3D" id="1.10.340.30">
    <property type="entry name" value="Hypothetical protein, domain 2"/>
    <property type="match status" value="1"/>
</dbReference>
<keyword evidence="8" id="KW-0234">DNA repair</keyword>
<keyword evidence="7" id="KW-0411">Iron-sulfur</keyword>
<dbReference type="CDD" id="cd00056">
    <property type="entry name" value="ENDO3c"/>
    <property type="match status" value="1"/>
</dbReference>
<keyword evidence="11" id="KW-0255">Endonuclease</keyword>
<keyword evidence="11" id="KW-0540">Nuclease</keyword>
<accession>A0A7C4GI54</accession>
<dbReference type="PANTHER" id="PTHR10359:SF19">
    <property type="entry name" value="DNA REPAIR GLYCOSYLASE MJ1434-RELATED"/>
    <property type="match status" value="1"/>
</dbReference>
<dbReference type="PANTHER" id="PTHR10359">
    <property type="entry name" value="A/G-SPECIFIC ADENINE GLYCOSYLASE/ENDONUCLEASE III"/>
    <property type="match status" value="1"/>
</dbReference>
<dbReference type="GO" id="GO:0004519">
    <property type="term" value="F:endonuclease activity"/>
    <property type="evidence" value="ECO:0007669"/>
    <property type="project" value="UniProtKB-KW"/>
</dbReference>
<protein>
    <submittedName>
        <fullName evidence="11">Endonuclease</fullName>
    </submittedName>
</protein>
<reference evidence="11" key="1">
    <citation type="journal article" date="2020" name="mSystems">
        <title>Genome- and Community-Level Interaction Insights into Carbon Utilization and Element Cycling Functions of Hydrothermarchaeota in Hydrothermal Sediment.</title>
        <authorList>
            <person name="Zhou Z."/>
            <person name="Liu Y."/>
            <person name="Xu W."/>
            <person name="Pan J."/>
            <person name="Luo Z.H."/>
            <person name="Li M."/>
        </authorList>
    </citation>
    <scope>NUCLEOTIDE SEQUENCE [LARGE SCALE GENOMIC DNA]</scope>
    <source>
        <strain evidence="11">SpSt-609</strain>
    </source>
</reference>
<feature type="domain" description="HhH-GPD" evidence="10">
    <location>
        <begin position="34"/>
        <end position="198"/>
    </location>
</feature>
<evidence type="ECO:0000256" key="3">
    <source>
        <dbReference type="ARBA" id="ARBA00022723"/>
    </source>
</evidence>
<dbReference type="InterPro" id="IPR003265">
    <property type="entry name" value="HhH-GPD_domain"/>
</dbReference>
<dbReference type="SMART" id="SM00478">
    <property type="entry name" value="ENDO3c"/>
    <property type="match status" value="1"/>
</dbReference>
<keyword evidence="9" id="KW-0326">Glycosidase</keyword>
<evidence type="ECO:0000256" key="6">
    <source>
        <dbReference type="ARBA" id="ARBA00023004"/>
    </source>
</evidence>
<comment type="caution">
    <text evidence="11">The sequence shown here is derived from an EMBL/GenBank/DDBJ whole genome shotgun (WGS) entry which is preliminary data.</text>
</comment>
<keyword evidence="2" id="KW-0004">4Fe-4S</keyword>
<dbReference type="Pfam" id="PF00730">
    <property type="entry name" value="HhH-GPD"/>
    <property type="match status" value="1"/>
</dbReference>
<evidence type="ECO:0000259" key="10">
    <source>
        <dbReference type="SMART" id="SM00478"/>
    </source>
</evidence>
<dbReference type="GO" id="GO:0019104">
    <property type="term" value="F:DNA N-glycosylase activity"/>
    <property type="evidence" value="ECO:0007669"/>
    <property type="project" value="UniProtKB-ARBA"/>
</dbReference>
<evidence type="ECO:0000256" key="4">
    <source>
        <dbReference type="ARBA" id="ARBA00022763"/>
    </source>
</evidence>
<sequence length="223" mass="26369">MKLNELHAKLLEIYGPQGKWWPGSSEEILVSAILTQNTNWVNVERAMDNIKRAWNENSKAHPSLLEFLYYLDDKQMAELIKPAGFYNVKTVRLRHLLSWLKTYRFDLTAIERKDTKALREELLNIKGVGKETADSILLYALERPVFVVDAYTKRLLNRIFNMKLESYEQIQNLFHLIYPANTQLYQELHGLIVEHAKLLCRTRPLCTRCLINSCWYRKKLQRE</sequence>
<evidence type="ECO:0000313" key="11">
    <source>
        <dbReference type="EMBL" id="HGU39724.1"/>
    </source>
</evidence>
<dbReference type="GO" id="GO:0046872">
    <property type="term" value="F:metal ion binding"/>
    <property type="evidence" value="ECO:0007669"/>
    <property type="project" value="UniProtKB-KW"/>
</dbReference>
<dbReference type="Gene3D" id="1.10.1670.10">
    <property type="entry name" value="Helix-hairpin-Helix base-excision DNA repair enzymes (C-terminal)"/>
    <property type="match status" value="1"/>
</dbReference>
<dbReference type="PIRSF" id="PIRSF001435">
    <property type="entry name" value="Nth"/>
    <property type="match status" value="1"/>
</dbReference>
<dbReference type="InterPro" id="IPR011257">
    <property type="entry name" value="DNA_glycosylase"/>
</dbReference>
<keyword evidence="4" id="KW-0227">DNA damage</keyword>
<evidence type="ECO:0000256" key="2">
    <source>
        <dbReference type="ARBA" id="ARBA00022485"/>
    </source>
</evidence>